<evidence type="ECO:0000256" key="8">
    <source>
        <dbReference type="ARBA" id="ARBA00023012"/>
    </source>
</evidence>
<evidence type="ECO:0000256" key="1">
    <source>
        <dbReference type="ARBA" id="ARBA00000085"/>
    </source>
</evidence>
<evidence type="ECO:0000256" key="7">
    <source>
        <dbReference type="ARBA" id="ARBA00022840"/>
    </source>
</evidence>
<dbReference type="EMBL" id="AP024086">
    <property type="protein sequence ID" value="BCL62701.1"/>
    <property type="molecule type" value="Genomic_DNA"/>
</dbReference>
<feature type="domain" description="Histidine kinase" evidence="9">
    <location>
        <begin position="204"/>
        <end position="414"/>
    </location>
</feature>
<dbReference type="InterPro" id="IPR003661">
    <property type="entry name" value="HisK_dim/P_dom"/>
</dbReference>
<keyword evidence="8" id="KW-0902">Two-component regulatory system</keyword>
<evidence type="ECO:0000256" key="3">
    <source>
        <dbReference type="ARBA" id="ARBA00022553"/>
    </source>
</evidence>
<accession>A0A8D5FLC2</accession>
<dbReference type="InterPro" id="IPR005467">
    <property type="entry name" value="His_kinase_dom"/>
</dbReference>
<dbReference type="PANTHER" id="PTHR43065">
    <property type="entry name" value="SENSOR HISTIDINE KINASE"/>
    <property type="match status" value="1"/>
</dbReference>
<evidence type="ECO:0000256" key="2">
    <source>
        <dbReference type="ARBA" id="ARBA00012438"/>
    </source>
</evidence>
<keyword evidence="6" id="KW-0418">Kinase</keyword>
<organism evidence="10 11">
    <name type="scientific">Desulfomarina profundi</name>
    <dbReference type="NCBI Taxonomy" id="2772557"/>
    <lineage>
        <taxon>Bacteria</taxon>
        <taxon>Pseudomonadati</taxon>
        <taxon>Thermodesulfobacteriota</taxon>
        <taxon>Desulfobulbia</taxon>
        <taxon>Desulfobulbales</taxon>
        <taxon>Desulfobulbaceae</taxon>
        <taxon>Desulfomarina</taxon>
    </lineage>
</organism>
<dbReference type="SMART" id="SM00387">
    <property type="entry name" value="HATPase_c"/>
    <property type="match status" value="1"/>
</dbReference>
<dbReference type="EC" id="2.7.13.3" evidence="2"/>
<keyword evidence="4" id="KW-0808">Transferase</keyword>
<keyword evidence="7" id="KW-0067">ATP-binding</keyword>
<comment type="catalytic activity">
    <reaction evidence="1">
        <text>ATP + protein L-histidine = ADP + protein N-phospho-L-histidine.</text>
        <dbReference type="EC" id="2.7.13.3"/>
    </reaction>
</comment>
<name>A0A8D5FLC2_9BACT</name>
<dbReference type="Proteomes" id="UP000826725">
    <property type="component" value="Chromosome"/>
</dbReference>
<dbReference type="Pfam" id="PF01590">
    <property type="entry name" value="GAF"/>
    <property type="match status" value="1"/>
</dbReference>
<evidence type="ECO:0000256" key="5">
    <source>
        <dbReference type="ARBA" id="ARBA00022741"/>
    </source>
</evidence>
<proteinExistence type="predicted"/>
<dbReference type="KEGG" id="dbk:DGMP_33940"/>
<sequence length="414" mass="46610">MMAIFKASQVLTEETTFYELLKKVLKILLESSGAQRGVLVFREGDDWQIKAVGTRGSKQIELPRTMAVDSQQNASSAILNYVIQTRNSVILDDATREGLFTDDRYIIEKRPRSILCKPLFYRNNLICIIYLENNLTTQAFSPDRQELIRLLGDQAAINIRNSKLFSELENTVVELNEEIEKRKKIQLQLLHSEKLSALGRLSSSIAHEFGNPLMGVKYLLSDLVERPGLNSEDRDLIELGIEECDRMKKLLKDIGQFNKPTSGKKESISLHNLMDNVLLLQHKFLKSRNLEIKRNYRATHDEIYAVPDQISQVLLNLTINAADATPQAGGTITVTTENRDEEILLSIKDMGTGIDPAIRDNIFEPFFSTKHAEDGTGLGLSISYGIVNQHQGTLSFESEPGKGTVFTLTLPRTD</sequence>
<gene>
    <name evidence="10" type="ORF">DGMP_33940</name>
</gene>
<dbReference type="PANTHER" id="PTHR43065:SF10">
    <property type="entry name" value="PEROXIDE STRESS-ACTIVATED HISTIDINE KINASE MAK3"/>
    <property type="match status" value="1"/>
</dbReference>
<dbReference type="CDD" id="cd00082">
    <property type="entry name" value="HisKA"/>
    <property type="match status" value="1"/>
</dbReference>
<keyword evidence="3" id="KW-0597">Phosphoprotein</keyword>
<evidence type="ECO:0000313" key="11">
    <source>
        <dbReference type="Proteomes" id="UP000826725"/>
    </source>
</evidence>
<reference evidence="10" key="1">
    <citation type="submission" date="2020-09" db="EMBL/GenBank/DDBJ databases">
        <title>Desulfogranum mesoprofundum gen. nov., sp. nov., a novel mesophilic, sulfate-reducing chemolithoautotroph isolated from a deep-sea hydrothermal vent chimney in the Suiyo Seamount.</title>
        <authorList>
            <person name="Hashimoto Y."/>
            <person name="Nakagawa S."/>
        </authorList>
    </citation>
    <scope>NUCLEOTIDE SEQUENCE</scope>
    <source>
        <strain evidence="10">KT2</strain>
    </source>
</reference>
<dbReference type="Pfam" id="PF00512">
    <property type="entry name" value="HisKA"/>
    <property type="match status" value="1"/>
</dbReference>
<dbReference type="AlphaFoldDB" id="A0A8D5FLC2"/>
<evidence type="ECO:0000313" key="10">
    <source>
        <dbReference type="EMBL" id="BCL62701.1"/>
    </source>
</evidence>
<keyword evidence="5" id="KW-0547">Nucleotide-binding</keyword>
<dbReference type="Pfam" id="PF02518">
    <property type="entry name" value="HATPase_c"/>
    <property type="match status" value="1"/>
</dbReference>
<evidence type="ECO:0000256" key="6">
    <source>
        <dbReference type="ARBA" id="ARBA00022777"/>
    </source>
</evidence>
<dbReference type="GO" id="GO:0005524">
    <property type="term" value="F:ATP binding"/>
    <property type="evidence" value="ECO:0007669"/>
    <property type="project" value="UniProtKB-KW"/>
</dbReference>
<dbReference type="GO" id="GO:0000155">
    <property type="term" value="F:phosphorelay sensor kinase activity"/>
    <property type="evidence" value="ECO:0007669"/>
    <property type="project" value="InterPro"/>
</dbReference>
<dbReference type="InterPro" id="IPR003018">
    <property type="entry name" value="GAF"/>
</dbReference>
<protein>
    <recommendedName>
        <fullName evidence="2">histidine kinase</fullName>
        <ecNumber evidence="2">2.7.13.3</ecNumber>
    </recommendedName>
</protein>
<dbReference type="PROSITE" id="PS50109">
    <property type="entry name" value="HIS_KIN"/>
    <property type="match status" value="1"/>
</dbReference>
<dbReference type="SMART" id="SM00388">
    <property type="entry name" value="HisKA"/>
    <property type="match status" value="1"/>
</dbReference>
<dbReference type="InterPro" id="IPR003594">
    <property type="entry name" value="HATPase_dom"/>
</dbReference>
<evidence type="ECO:0000256" key="4">
    <source>
        <dbReference type="ARBA" id="ARBA00022679"/>
    </source>
</evidence>
<evidence type="ECO:0000259" key="9">
    <source>
        <dbReference type="PROSITE" id="PS50109"/>
    </source>
</evidence>
<dbReference type="SMART" id="SM00065">
    <property type="entry name" value="GAF"/>
    <property type="match status" value="1"/>
</dbReference>
<keyword evidence="11" id="KW-1185">Reference proteome</keyword>